<feature type="transmembrane region" description="Helical" evidence="2">
    <location>
        <begin position="25"/>
        <end position="45"/>
    </location>
</feature>
<evidence type="ECO:0000313" key="4">
    <source>
        <dbReference type="EMBL" id="RXZ45137.1"/>
    </source>
</evidence>
<keyword evidence="2" id="KW-0472">Membrane</keyword>
<feature type="region of interest" description="Disordered" evidence="1">
    <location>
        <begin position="1"/>
        <end position="20"/>
    </location>
</feature>
<dbReference type="Pfam" id="PF05036">
    <property type="entry name" value="SPOR"/>
    <property type="match status" value="1"/>
</dbReference>
<feature type="compositionally biased region" description="Low complexity" evidence="1">
    <location>
        <begin position="118"/>
        <end position="134"/>
    </location>
</feature>
<organism evidence="4 5">
    <name type="scientific">Crenobacter cavernae</name>
    <dbReference type="NCBI Taxonomy" id="2290923"/>
    <lineage>
        <taxon>Bacteria</taxon>
        <taxon>Pseudomonadati</taxon>
        <taxon>Pseudomonadota</taxon>
        <taxon>Betaproteobacteria</taxon>
        <taxon>Neisseriales</taxon>
        <taxon>Neisseriaceae</taxon>
        <taxon>Crenobacter</taxon>
    </lineage>
</organism>
<reference evidence="4 5" key="1">
    <citation type="submission" date="2018-10" db="EMBL/GenBank/DDBJ databases">
        <title>Draft genome of Fastidiocella sp. strain 375T, a bacterium isolated from a karstic cave dripping water.</title>
        <authorList>
            <person name="Coelho C."/>
            <person name="Verissimo A."/>
            <person name="Tiago I."/>
        </authorList>
    </citation>
    <scope>NUCLEOTIDE SEQUENCE [LARGE SCALE GENOMIC DNA]</scope>
    <source>
        <strain evidence="4 5">CAVE-375</strain>
    </source>
</reference>
<dbReference type="EMBL" id="REGR01000002">
    <property type="protein sequence ID" value="RXZ45137.1"/>
    <property type="molecule type" value="Genomic_DNA"/>
</dbReference>
<evidence type="ECO:0000259" key="3">
    <source>
        <dbReference type="Pfam" id="PF05036"/>
    </source>
</evidence>
<evidence type="ECO:0000256" key="2">
    <source>
        <dbReference type="SAM" id="Phobius"/>
    </source>
</evidence>
<proteinExistence type="predicted"/>
<dbReference type="Proteomes" id="UP000290682">
    <property type="component" value="Unassembled WGS sequence"/>
</dbReference>
<dbReference type="Gene3D" id="3.30.70.1070">
    <property type="entry name" value="Sporulation related repeat"/>
    <property type="match status" value="1"/>
</dbReference>
<feature type="domain" description="SPOR" evidence="3">
    <location>
        <begin position="174"/>
        <end position="238"/>
    </location>
</feature>
<dbReference type="RefSeq" id="WP_129211850.1">
    <property type="nucleotide sequence ID" value="NZ_REGR01000002.1"/>
</dbReference>
<feature type="compositionally biased region" description="Polar residues" evidence="1">
    <location>
        <begin position="44"/>
        <end position="60"/>
    </location>
</feature>
<keyword evidence="2" id="KW-0812">Transmembrane</keyword>
<protein>
    <submittedName>
        <fullName evidence="4">SPOR domain-containing protein</fullName>
    </submittedName>
</protein>
<dbReference type="InterPro" id="IPR036680">
    <property type="entry name" value="SPOR-like_sf"/>
</dbReference>
<keyword evidence="2" id="KW-1133">Transmembrane helix</keyword>
<dbReference type="InterPro" id="IPR007730">
    <property type="entry name" value="SPOR-like_dom"/>
</dbReference>
<sequence length="242" mass="24573">MSDPHRAPDTPDNNDAHKRKVTRRVMLAGGLVVAAVAGVALVNQFSPSRVKMTAQTQEPSSGRIVQKSASAPEALAPETSAPQAEASEPAAEPGLPPSPATEITPGVAAAREGESKRPTSPAPSGGAGPRAIAPTPAPAPAKAFRPDPPPPAAAAPAQTVGVPPAPAARQAGSSVGYNVQLGLFSSLENAQRLLTELKAKGVEAKSETRVFVGPFRTRAEAEEAIVALKEIGAQPLLVPAGR</sequence>
<dbReference type="InterPro" id="IPR006311">
    <property type="entry name" value="TAT_signal"/>
</dbReference>
<dbReference type="PROSITE" id="PS51318">
    <property type="entry name" value="TAT"/>
    <property type="match status" value="1"/>
</dbReference>
<evidence type="ECO:0000313" key="5">
    <source>
        <dbReference type="Proteomes" id="UP000290682"/>
    </source>
</evidence>
<dbReference type="SUPFAM" id="SSF110997">
    <property type="entry name" value="Sporulation related repeat"/>
    <property type="match status" value="1"/>
</dbReference>
<evidence type="ECO:0000256" key="1">
    <source>
        <dbReference type="SAM" id="MobiDB-lite"/>
    </source>
</evidence>
<name>A0ABY0FIE5_9NEIS</name>
<feature type="region of interest" description="Disordered" evidence="1">
    <location>
        <begin position="44"/>
        <end position="172"/>
    </location>
</feature>
<comment type="caution">
    <text evidence="4">The sequence shown here is derived from an EMBL/GenBank/DDBJ whole genome shotgun (WGS) entry which is preliminary data.</text>
</comment>
<gene>
    <name evidence="4" type="ORF">EBB06_04395</name>
</gene>
<keyword evidence="5" id="KW-1185">Reference proteome</keyword>
<accession>A0ABY0FIE5</accession>
<feature type="compositionally biased region" description="Low complexity" evidence="1">
    <location>
        <begin position="76"/>
        <end position="93"/>
    </location>
</feature>